<dbReference type="GO" id="GO:0061700">
    <property type="term" value="C:GATOR2 complex"/>
    <property type="evidence" value="ECO:0007669"/>
    <property type="project" value="TreeGrafter"/>
</dbReference>
<feature type="compositionally biased region" description="Polar residues" evidence="7">
    <location>
        <begin position="660"/>
        <end position="672"/>
    </location>
</feature>
<name>A0A4V5NGL2_9PEZI</name>
<dbReference type="PROSITE" id="PS00678">
    <property type="entry name" value="WD_REPEATS_1"/>
    <property type="match status" value="2"/>
</dbReference>
<keyword evidence="2" id="KW-0479">Metal-binding</keyword>
<dbReference type="SMART" id="SM00320">
    <property type="entry name" value="WD40"/>
    <property type="match status" value="5"/>
</dbReference>
<dbReference type="GO" id="GO:0008270">
    <property type="term" value="F:zinc ion binding"/>
    <property type="evidence" value="ECO:0007669"/>
    <property type="project" value="UniProtKB-KW"/>
</dbReference>
<evidence type="ECO:0000256" key="6">
    <source>
        <dbReference type="PROSITE-ProRule" id="PRU00221"/>
    </source>
</evidence>
<evidence type="ECO:0000256" key="7">
    <source>
        <dbReference type="SAM" id="MobiDB-lite"/>
    </source>
</evidence>
<dbReference type="GO" id="GO:0005774">
    <property type="term" value="C:vacuolar membrane"/>
    <property type="evidence" value="ECO:0007669"/>
    <property type="project" value="TreeGrafter"/>
</dbReference>
<evidence type="ECO:0000256" key="3">
    <source>
        <dbReference type="ARBA" id="ARBA00022737"/>
    </source>
</evidence>
<accession>A0A4V5NGL2</accession>
<dbReference type="InterPro" id="IPR015943">
    <property type="entry name" value="WD40/YVTN_repeat-like_dom_sf"/>
</dbReference>
<dbReference type="STRING" id="329884.A0A4V5NGL2"/>
<feature type="region of interest" description="Disordered" evidence="7">
    <location>
        <begin position="1"/>
        <end position="33"/>
    </location>
</feature>
<dbReference type="InterPro" id="IPR020472">
    <property type="entry name" value="WD40_PAC1"/>
</dbReference>
<dbReference type="GO" id="GO:1904263">
    <property type="term" value="P:positive regulation of TORC1 signaling"/>
    <property type="evidence" value="ECO:0007669"/>
    <property type="project" value="TreeGrafter"/>
</dbReference>
<dbReference type="PRINTS" id="PR00320">
    <property type="entry name" value="GPROTEINBRPT"/>
</dbReference>
<feature type="compositionally biased region" description="Low complexity" evidence="7">
    <location>
        <begin position="455"/>
        <end position="471"/>
    </location>
</feature>
<keyword evidence="3" id="KW-0677">Repeat</keyword>
<evidence type="ECO:0000256" key="1">
    <source>
        <dbReference type="ARBA" id="ARBA00022574"/>
    </source>
</evidence>
<dbReference type="EMBL" id="NAJQ01000195">
    <property type="protein sequence ID" value="TKA75379.1"/>
    <property type="molecule type" value="Genomic_DNA"/>
</dbReference>
<keyword evidence="4" id="KW-0863">Zinc-finger</keyword>
<keyword evidence="9" id="KW-1185">Reference proteome</keyword>
<feature type="repeat" description="WD" evidence="6">
    <location>
        <begin position="278"/>
        <end position="312"/>
    </location>
</feature>
<dbReference type="Pfam" id="PF00400">
    <property type="entry name" value="WD40"/>
    <property type="match status" value="2"/>
</dbReference>
<proteinExistence type="predicted"/>
<feature type="compositionally biased region" description="Pro residues" evidence="7">
    <location>
        <begin position="21"/>
        <end position="33"/>
    </location>
</feature>
<dbReference type="Proteomes" id="UP000309340">
    <property type="component" value="Unassembled WGS sequence"/>
</dbReference>
<dbReference type="GO" id="GO:0016239">
    <property type="term" value="P:positive regulation of macroautophagy"/>
    <property type="evidence" value="ECO:0007669"/>
    <property type="project" value="TreeGrafter"/>
</dbReference>
<feature type="region of interest" description="Disordered" evidence="7">
    <location>
        <begin position="454"/>
        <end position="494"/>
    </location>
</feature>
<sequence>MSNEHSRRSSAVPSSSTTVPNAPPLPAPLPAPRPLQRARDAAYRFIGYPPSRPSSAHGETRPWIGGRLATLGTTENATASHKTGLEINTIAINEAGTHALIGGKEIFKTVKVENGICVEELNLRTAIRSTPTQASGRPRQTYSIDIADVAWAKGTSGHYVAAATSSGKIILYDLGHAGLQAAQLHEHFRQVHKVTFNPHKGNLLLSGSQDGTVRLWDIRDARDQASTLQSKRKYSGQSDGVRDVKWSPTDGMDFAFGTDSGWVQCWDMRNLKAAKVKIPAHALSCNIVDWHPDGKHLASASSDKTVRVWDVSGHRKGKASWEIKTPYPVLNARWRPSCKSSMPADNGARQCTQLVTGYDREHPTVHLWDFRRPALPFREMAPYPSAPTDLTWHSQDLLWTVGREGVFLQSDIQHAPKVIDKRNLQSFDVSPTGEINFVVQKRRQQRRSPKLYCKSNNTTSISLTNNTQSNTDHATGALNGHGLPGSSAPTHVSRSWQDDGLDHSFLSIRPIRHNKRSNSGVKAVPGNHSMPMIVLDQILHNRKSFSPQQLAVRGTLPYHTDPKIFRFLGKNYVQISHLAAAADDKLSGRILQGLQRNHDVAETTGLYRLAQTWKVVGFIAGNHLRARAGSLSATSDGAGTLVDGDSGMRVERGGDDGATGPSSQASGKSSPNLGKPNELTVVSPIGENHFDEAESPFALVELLTELLQYHSGSGDAQTAAQLLLLLVPLLPRTHPLPDGLAERQMLAYQDALSLTGCRPEEIAEIIDTHLGHLILKGLQPLQVESILCAYHDQLLQNRLFAEAAALRKIAFPAYPSIYEDYMADNHVYLKCSVCEKPVESGMATLKCESCDSKMEACPYCWEASSPFGMGKLMTTCLKCNHSMHAGCSGEWFGSGGGDGCAVEACLCDCVGGV</sequence>
<feature type="region of interest" description="Disordered" evidence="7">
    <location>
        <begin position="635"/>
        <end position="679"/>
    </location>
</feature>
<protein>
    <submittedName>
        <fullName evidence="8">Uncharacterized protein</fullName>
    </submittedName>
</protein>
<dbReference type="GO" id="GO:0005829">
    <property type="term" value="C:cytosol"/>
    <property type="evidence" value="ECO:0007669"/>
    <property type="project" value="TreeGrafter"/>
</dbReference>
<dbReference type="SUPFAM" id="SSF50978">
    <property type="entry name" value="WD40 repeat-like"/>
    <property type="match status" value="1"/>
</dbReference>
<evidence type="ECO:0000313" key="8">
    <source>
        <dbReference type="EMBL" id="TKA75379.1"/>
    </source>
</evidence>
<gene>
    <name evidence="8" type="ORF">B0A55_06015</name>
</gene>
<dbReference type="AlphaFoldDB" id="A0A4V5NGL2"/>
<keyword evidence="5" id="KW-0862">Zinc</keyword>
<evidence type="ECO:0000313" key="9">
    <source>
        <dbReference type="Proteomes" id="UP000309340"/>
    </source>
</evidence>
<evidence type="ECO:0000256" key="5">
    <source>
        <dbReference type="ARBA" id="ARBA00022833"/>
    </source>
</evidence>
<dbReference type="PROSITE" id="PS50082">
    <property type="entry name" value="WD_REPEATS_2"/>
    <property type="match status" value="2"/>
</dbReference>
<dbReference type="InterPro" id="IPR001680">
    <property type="entry name" value="WD40_rpt"/>
</dbReference>
<dbReference type="PROSITE" id="PS50294">
    <property type="entry name" value="WD_REPEATS_REGION"/>
    <property type="match status" value="2"/>
</dbReference>
<dbReference type="OrthoDB" id="60955at2759"/>
<feature type="compositionally biased region" description="Basic and acidic residues" evidence="7">
    <location>
        <begin position="646"/>
        <end position="655"/>
    </location>
</feature>
<comment type="caution">
    <text evidence="8">The sequence shown here is derived from an EMBL/GenBank/DDBJ whole genome shotgun (WGS) entry which is preliminary data.</text>
</comment>
<dbReference type="PANTHER" id="PTHR46200">
    <property type="entry name" value="GATOR COMPLEX PROTEIN WDR24"/>
    <property type="match status" value="1"/>
</dbReference>
<reference evidence="8 9" key="1">
    <citation type="submission" date="2017-03" db="EMBL/GenBank/DDBJ databases">
        <title>Genomes of endolithic fungi from Antarctica.</title>
        <authorList>
            <person name="Coleine C."/>
            <person name="Masonjones S."/>
            <person name="Stajich J.E."/>
        </authorList>
    </citation>
    <scope>NUCLEOTIDE SEQUENCE [LARGE SCALE GENOMIC DNA]</scope>
    <source>
        <strain evidence="8 9">CCFEE 5184</strain>
    </source>
</reference>
<organism evidence="8 9">
    <name type="scientific">Friedmanniomyces simplex</name>
    <dbReference type="NCBI Taxonomy" id="329884"/>
    <lineage>
        <taxon>Eukaryota</taxon>
        <taxon>Fungi</taxon>
        <taxon>Dikarya</taxon>
        <taxon>Ascomycota</taxon>
        <taxon>Pezizomycotina</taxon>
        <taxon>Dothideomycetes</taxon>
        <taxon>Dothideomycetidae</taxon>
        <taxon>Mycosphaerellales</taxon>
        <taxon>Teratosphaeriaceae</taxon>
        <taxon>Friedmanniomyces</taxon>
    </lineage>
</organism>
<evidence type="ECO:0000256" key="2">
    <source>
        <dbReference type="ARBA" id="ARBA00022723"/>
    </source>
</evidence>
<feature type="compositionally biased region" description="Low complexity" evidence="7">
    <location>
        <begin position="9"/>
        <end position="20"/>
    </location>
</feature>
<feature type="repeat" description="WD" evidence="6">
    <location>
        <begin position="184"/>
        <end position="226"/>
    </location>
</feature>
<dbReference type="InterPro" id="IPR019775">
    <property type="entry name" value="WD40_repeat_CS"/>
</dbReference>
<evidence type="ECO:0000256" key="4">
    <source>
        <dbReference type="ARBA" id="ARBA00022771"/>
    </source>
</evidence>
<keyword evidence="1 6" id="KW-0853">WD repeat</keyword>
<dbReference type="Gene3D" id="2.130.10.10">
    <property type="entry name" value="YVTN repeat-like/Quinoprotein amine dehydrogenase"/>
    <property type="match status" value="2"/>
</dbReference>
<dbReference type="InterPro" id="IPR037590">
    <property type="entry name" value="WDR24"/>
</dbReference>
<dbReference type="PANTHER" id="PTHR46200:SF1">
    <property type="entry name" value="GATOR COMPLEX PROTEIN WDR24"/>
    <property type="match status" value="1"/>
</dbReference>
<dbReference type="InterPro" id="IPR036322">
    <property type="entry name" value="WD40_repeat_dom_sf"/>
</dbReference>